<evidence type="ECO:0000256" key="4">
    <source>
        <dbReference type="ARBA" id="ARBA00023172"/>
    </source>
</evidence>
<dbReference type="Gene3D" id="1.10.150.130">
    <property type="match status" value="1"/>
</dbReference>
<evidence type="ECO:0000256" key="3">
    <source>
        <dbReference type="ARBA" id="ARBA00023125"/>
    </source>
</evidence>
<dbReference type="Gene3D" id="1.10.443.10">
    <property type="entry name" value="Intergrase catalytic core"/>
    <property type="match status" value="1"/>
</dbReference>
<dbReference type="Pfam" id="PF20172">
    <property type="entry name" value="DUF6538"/>
    <property type="match status" value="1"/>
</dbReference>
<name>A0ABV7INR5_9RHOB</name>
<dbReference type="InterPro" id="IPR002104">
    <property type="entry name" value="Integrase_catalytic"/>
</dbReference>
<sequence>MAGQVKNLKVKGGRFYARVAVPAHLRAVVGKTELVVPLGGERRAAIKALPAAVAALQRQIDAAGTKAAGARLDDLRSPITTLDYGRAVWSHYQSMLASDDATRAAYPTDAEIEAAKDEVVCRFQQNGIPIHPIEVLSQSLDWQLKRGARDFDQNARQVKLDALRRDLTADRTHLVEDAIDDFLARNSLTAPPGSAERKVLARQIMRADIEALERTLERDRGDYGGQPSDPIVKAPAASHPDVPADPVLIKTLFKDYIAARQALGKHKDGAGAWETAILHLSKFLGHADARRITKRNLLDWRDKLVAEGKSTKTIADKYLASVRAMLRWAFENDKLPTNEAEAVRQPVAKKQRARERGYTTPEAVAVLKASTGYQPKQTDNPANRESAHITAAKRWLPILCAFTGARVAEMAQLRKEDVRQEGDRWVIRVTPEAGSVKAGGYRDVPLHRQVIALGFIDFVNVAKSGPLFHAAKTQARYQAAARATAGRVSQWLQETNLVPAGVQPSHGWRHRFKTQARELGLSDRIVDAIQGHASKTASDDYGDVSVIARARVIDALPQYELGSTLQAPF</sequence>
<protein>
    <submittedName>
        <fullName evidence="7">Tyrosine-type recombinase/integrase</fullName>
    </submittedName>
</protein>
<dbReference type="PANTHER" id="PTHR30629:SF2">
    <property type="entry name" value="PROPHAGE INTEGRASE INTS-RELATED"/>
    <property type="match status" value="1"/>
</dbReference>
<proteinExistence type="inferred from homology"/>
<organism evidence="7 8">
    <name type="scientific">Paracoccus fontiphilus</name>
    <dbReference type="NCBI Taxonomy" id="1815556"/>
    <lineage>
        <taxon>Bacteria</taxon>
        <taxon>Pseudomonadati</taxon>
        <taxon>Pseudomonadota</taxon>
        <taxon>Alphaproteobacteria</taxon>
        <taxon>Rhodobacterales</taxon>
        <taxon>Paracoccaceae</taxon>
        <taxon>Paracoccus</taxon>
    </lineage>
</organism>
<dbReference type="Proteomes" id="UP001595557">
    <property type="component" value="Unassembled WGS sequence"/>
</dbReference>
<dbReference type="PROSITE" id="PS51898">
    <property type="entry name" value="TYR_RECOMBINASE"/>
    <property type="match status" value="1"/>
</dbReference>
<evidence type="ECO:0000313" key="7">
    <source>
        <dbReference type="EMBL" id="MFC3170317.1"/>
    </source>
</evidence>
<gene>
    <name evidence="7" type="ORF">ACFOD7_19985</name>
</gene>
<dbReference type="EMBL" id="JBHRTE010000098">
    <property type="protein sequence ID" value="MFC3170317.1"/>
    <property type="molecule type" value="Genomic_DNA"/>
</dbReference>
<dbReference type="Pfam" id="PF00589">
    <property type="entry name" value="Phage_integrase"/>
    <property type="match status" value="1"/>
</dbReference>
<evidence type="ECO:0000313" key="8">
    <source>
        <dbReference type="Proteomes" id="UP001595557"/>
    </source>
</evidence>
<keyword evidence="2" id="KW-0229">DNA integration</keyword>
<comment type="caution">
    <text evidence="7">The sequence shown here is derived from an EMBL/GenBank/DDBJ whole genome shotgun (WGS) entry which is preliminary data.</text>
</comment>
<keyword evidence="3" id="KW-0238">DNA-binding</keyword>
<accession>A0ABV7INR5</accession>
<feature type="domain" description="Tyr recombinase" evidence="6">
    <location>
        <begin position="353"/>
        <end position="554"/>
    </location>
</feature>
<evidence type="ECO:0000256" key="5">
    <source>
        <dbReference type="SAM" id="MobiDB-lite"/>
    </source>
</evidence>
<dbReference type="InterPro" id="IPR011010">
    <property type="entry name" value="DNA_brk_join_enz"/>
</dbReference>
<dbReference type="InterPro" id="IPR010998">
    <property type="entry name" value="Integrase_recombinase_N"/>
</dbReference>
<dbReference type="InterPro" id="IPR050808">
    <property type="entry name" value="Phage_Integrase"/>
</dbReference>
<feature type="region of interest" description="Disordered" evidence="5">
    <location>
        <begin position="218"/>
        <end position="240"/>
    </location>
</feature>
<dbReference type="SUPFAM" id="SSF56349">
    <property type="entry name" value="DNA breaking-rejoining enzymes"/>
    <property type="match status" value="1"/>
</dbReference>
<keyword evidence="4" id="KW-0233">DNA recombination</keyword>
<dbReference type="InterPro" id="IPR013762">
    <property type="entry name" value="Integrase-like_cat_sf"/>
</dbReference>
<evidence type="ECO:0000259" key="6">
    <source>
        <dbReference type="PROSITE" id="PS51898"/>
    </source>
</evidence>
<evidence type="ECO:0000256" key="2">
    <source>
        <dbReference type="ARBA" id="ARBA00022908"/>
    </source>
</evidence>
<dbReference type="InterPro" id="IPR046668">
    <property type="entry name" value="DUF6538"/>
</dbReference>
<evidence type="ECO:0000256" key="1">
    <source>
        <dbReference type="ARBA" id="ARBA00008857"/>
    </source>
</evidence>
<comment type="similarity">
    <text evidence="1">Belongs to the 'phage' integrase family.</text>
</comment>
<keyword evidence="8" id="KW-1185">Reference proteome</keyword>
<dbReference type="PANTHER" id="PTHR30629">
    <property type="entry name" value="PROPHAGE INTEGRASE"/>
    <property type="match status" value="1"/>
</dbReference>
<reference evidence="8" key="1">
    <citation type="journal article" date="2019" name="Int. J. Syst. Evol. Microbiol.">
        <title>The Global Catalogue of Microorganisms (GCM) 10K type strain sequencing project: providing services to taxonomists for standard genome sequencing and annotation.</title>
        <authorList>
            <consortium name="The Broad Institute Genomics Platform"/>
            <consortium name="The Broad Institute Genome Sequencing Center for Infectious Disease"/>
            <person name="Wu L."/>
            <person name="Ma J."/>
        </authorList>
    </citation>
    <scope>NUCLEOTIDE SEQUENCE [LARGE SCALE GENOMIC DNA]</scope>
    <source>
        <strain evidence="8">KCTC 52239</strain>
    </source>
</reference>
<dbReference type="RefSeq" id="WP_207470680.1">
    <property type="nucleotide sequence ID" value="NZ_JAFNAW010000049.1"/>
</dbReference>